<dbReference type="NCBIfam" id="TIGR01300">
    <property type="entry name" value="CPA3_mnhG_phaG"/>
    <property type="match status" value="1"/>
</dbReference>
<dbReference type="InterPro" id="IPR005133">
    <property type="entry name" value="PhaG_MnhG_YufB"/>
</dbReference>
<protein>
    <submittedName>
        <fullName evidence="3">Na(+) H(+) antiporter subunit G</fullName>
    </submittedName>
</protein>
<evidence type="ECO:0000313" key="3">
    <source>
        <dbReference type="EMBL" id="CAA9341035.1"/>
    </source>
</evidence>
<keyword evidence="2" id="KW-0472">Membrane</keyword>
<dbReference type="PANTHER" id="PTHR34703:SF1">
    <property type="entry name" value="ANTIPORTER SUBUNIT MNHG2-RELATED"/>
    <property type="match status" value="1"/>
</dbReference>
<keyword evidence="2" id="KW-0812">Transmembrane</keyword>
<dbReference type="Pfam" id="PF03334">
    <property type="entry name" value="PhaG_MnhG_YufB"/>
    <property type="match status" value="1"/>
</dbReference>
<evidence type="ECO:0000256" key="2">
    <source>
        <dbReference type="SAM" id="Phobius"/>
    </source>
</evidence>
<reference evidence="3" key="1">
    <citation type="submission" date="2020-02" db="EMBL/GenBank/DDBJ databases">
        <authorList>
            <person name="Meier V. D."/>
        </authorList>
    </citation>
    <scope>NUCLEOTIDE SEQUENCE</scope>
    <source>
        <strain evidence="3">AVDCRST_MAG16</strain>
    </source>
</reference>
<dbReference type="AlphaFoldDB" id="A0A6J4LU81"/>
<accession>A0A6J4LU81</accession>
<dbReference type="NCBIfam" id="NF009314">
    <property type="entry name" value="PRK12674.1-2"/>
    <property type="match status" value="1"/>
</dbReference>
<dbReference type="EMBL" id="CADCUE010000161">
    <property type="protein sequence ID" value="CAA9341035.1"/>
    <property type="molecule type" value="Genomic_DNA"/>
</dbReference>
<dbReference type="GO" id="GO:0015385">
    <property type="term" value="F:sodium:proton antiporter activity"/>
    <property type="evidence" value="ECO:0007669"/>
    <property type="project" value="TreeGrafter"/>
</dbReference>
<feature type="transmembrane region" description="Helical" evidence="2">
    <location>
        <begin position="66"/>
        <end position="88"/>
    </location>
</feature>
<keyword evidence="2" id="KW-1133">Transmembrane helix</keyword>
<name>A0A6J4LU81_9ACTN</name>
<feature type="transmembrane region" description="Helical" evidence="2">
    <location>
        <begin position="37"/>
        <end position="54"/>
    </location>
</feature>
<organism evidence="3">
    <name type="scientific">uncultured Frankineae bacterium</name>
    <dbReference type="NCBI Taxonomy" id="437475"/>
    <lineage>
        <taxon>Bacteria</taxon>
        <taxon>Bacillati</taxon>
        <taxon>Actinomycetota</taxon>
        <taxon>Actinomycetes</taxon>
        <taxon>Frankiales</taxon>
        <taxon>environmental samples</taxon>
    </lineage>
</organism>
<sequence>MLTVLSSVLLLTGVALALVAAVGLVRLPDVLSRMHAATKPATLGLLLITVGAALRMPEAGDAVKLLLVAAFQFLTAPVAAHMIGRAAYRSGAGALDDLVVDDLRDVTPP</sequence>
<gene>
    <name evidence="3" type="ORF">AVDCRST_MAG16-1824</name>
</gene>
<evidence type="ECO:0000256" key="1">
    <source>
        <dbReference type="ARBA" id="ARBA00008404"/>
    </source>
</evidence>
<dbReference type="PANTHER" id="PTHR34703">
    <property type="entry name" value="ANTIPORTER SUBUNIT MNHG2-RELATED"/>
    <property type="match status" value="1"/>
</dbReference>
<comment type="similarity">
    <text evidence="1">Belongs to the CPA3 antiporters (TC 2.A.63) subunit G family.</text>
</comment>
<proteinExistence type="inferred from homology"/>